<evidence type="ECO:0000313" key="3">
    <source>
        <dbReference type="EMBL" id="CAL4977391.1"/>
    </source>
</evidence>
<dbReference type="AlphaFoldDB" id="A0ABC9AK10"/>
<evidence type="ECO:0000256" key="2">
    <source>
        <dbReference type="SAM" id="Phobius"/>
    </source>
</evidence>
<feature type="region of interest" description="Disordered" evidence="1">
    <location>
        <begin position="715"/>
        <end position="756"/>
    </location>
</feature>
<dbReference type="InterPro" id="IPR016024">
    <property type="entry name" value="ARM-type_fold"/>
</dbReference>
<sequence>MASARRRNAFTERELAQKLMPEMRIINRYAIFRAYILKAIKLVGSLALLWSTVVLLGGFVTLLKKKDFWYLTLIGFIQAAGFFNAFGNREFLALLKQYESLQLKLKRTPSLSIYVNSVIFGFIFLPVAIPAAYGPIGCFILSLDRLRHQDYGSDDGDVNKANLKQALNLFYSVSLAQGGIFMSFIIFEVIFELYMMVFIWRHGFSKDVIDEYKDETVIRCVKDPVSTKNWNLITYGTELLDSELPEDYVSGATALNMLIEREIPIRWFLMRSPRQRIQKLIEALGWRSPVVRETRGLAARIVAHLAADLDLIQFQGALECISSLLDISCQNTADQEVLHLVSGSNESRKWEPLLFKLIRTYHAWKAKKNGTPMQDSKKKEKQRKPISSIGTNEDLILQGLRILENLAHNEYNCTEIYNTKGLLLKITAPFNSDKFIEDIGTSVPWIKVVEASLRVVARLMEAPGETGMNMRRQIAGNRTNSKAIENLEAVLSRQGDSSILELQTHATDVLAQIFSDESTMSSVRVDTFIETVRDIFLADIWMEDYFDTRAKFVNETTSRLVKDKESPSYWEELCPCLLEKRIKALVDQKMKEAQETAMRHKEKAGAALAKLSRGNQNNSEDAIHRLIEMLDWKIETTVECSMSVTEAFKTKIQTKTIRCRISAAEALKNLCVHSMVNNTFKETMLRMILEELLSTNRKLESQAGGISLRNCLRATSNDEENPPSRQSLLQQAQPQSLRANTRREHEENSPSLSRLQHPEERMLQAALLSLYATICETWKKNANNAGDFAKVLMHMVAGKDFVGNLKVVIEENSYATPACLAILKITYEMVKLLMQHDDYLKEIKETKIIDAMSKAAETIAGLESCMLFTGVDHDCYGLPVKPLYSVLVEQARKLL</sequence>
<evidence type="ECO:0000256" key="1">
    <source>
        <dbReference type="SAM" id="MobiDB-lite"/>
    </source>
</evidence>
<reference evidence="3 4" key="2">
    <citation type="submission" date="2024-10" db="EMBL/GenBank/DDBJ databases">
        <authorList>
            <person name="Ryan C."/>
        </authorList>
    </citation>
    <scope>NUCLEOTIDE SEQUENCE [LARGE SCALE GENOMIC DNA]</scope>
</reference>
<gene>
    <name evidence="3" type="ORF">URODEC1_LOCUS54153</name>
</gene>
<feature type="transmembrane region" description="Helical" evidence="2">
    <location>
        <begin position="169"/>
        <end position="191"/>
    </location>
</feature>
<dbReference type="InterPro" id="IPR011989">
    <property type="entry name" value="ARM-like"/>
</dbReference>
<organism evidence="3 4">
    <name type="scientific">Urochloa decumbens</name>
    <dbReference type="NCBI Taxonomy" id="240449"/>
    <lineage>
        <taxon>Eukaryota</taxon>
        <taxon>Viridiplantae</taxon>
        <taxon>Streptophyta</taxon>
        <taxon>Embryophyta</taxon>
        <taxon>Tracheophyta</taxon>
        <taxon>Spermatophyta</taxon>
        <taxon>Magnoliopsida</taxon>
        <taxon>Liliopsida</taxon>
        <taxon>Poales</taxon>
        <taxon>Poaceae</taxon>
        <taxon>PACMAD clade</taxon>
        <taxon>Panicoideae</taxon>
        <taxon>Panicodae</taxon>
        <taxon>Paniceae</taxon>
        <taxon>Melinidinae</taxon>
        <taxon>Urochloa</taxon>
    </lineage>
</organism>
<keyword evidence="2" id="KW-0472">Membrane</keyword>
<dbReference type="Proteomes" id="UP001497457">
    <property type="component" value="Chromosome 20rd"/>
</dbReference>
<reference evidence="4" key="1">
    <citation type="submission" date="2024-06" db="EMBL/GenBank/DDBJ databases">
        <authorList>
            <person name="Ryan C."/>
        </authorList>
    </citation>
    <scope>NUCLEOTIDE SEQUENCE [LARGE SCALE GENOMIC DNA]</scope>
</reference>
<dbReference type="SUPFAM" id="SSF48371">
    <property type="entry name" value="ARM repeat"/>
    <property type="match status" value="1"/>
</dbReference>
<dbReference type="PANTHER" id="PTHR33115">
    <property type="entry name" value="ARM REPEAT SUPERFAMILY PROTEIN"/>
    <property type="match status" value="1"/>
</dbReference>
<keyword evidence="4" id="KW-1185">Reference proteome</keyword>
<evidence type="ECO:0000313" key="4">
    <source>
        <dbReference type="Proteomes" id="UP001497457"/>
    </source>
</evidence>
<proteinExistence type="predicted"/>
<keyword evidence="2" id="KW-1133">Transmembrane helix</keyword>
<dbReference type="PANTHER" id="PTHR33115:SF69">
    <property type="entry name" value="GENOME ASSEMBLY, CHROMOSOME: II"/>
    <property type="match status" value="1"/>
</dbReference>
<feature type="transmembrane region" description="Helical" evidence="2">
    <location>
        <begin position="42"/>
        <end position="62"/>
    </location>
</feature>
<accession>A0ABC9AK10</accession>
<dbReference type="Gene3D" id="1.25.10.10">
    <property type="entry name" value="Leucine-rich Repeat Variant"/>
    <property type="match status" value="1"/>
</dbReference>
<feature type="compositionally biased region" description="Low complexity" evidence="1">
    <location>
        <begin position="723"/>
        <end position="739"/>
    </location>
</feature>
<keyword evidence="2" id="KW-0812">Transmembrane</keyword>
<dbReference type="EMBL" id="OZ075130">
    <property type="protein sequence ID" value="CAL4977391.1"/>
    <property type="molecule type" value="Genomic_DNA"/>
</dbReference>
<feature type="transmembrane region" description="Helical" evidence="2">
    <location>
        <begin position="113"/>
        <end position="133"/>
    </location>
</feature>
<name>A0ABC9AK10_9POAL</name>
<protein>
    <submittedName>
        <fullName evidence="3">Uncharacterized protein</fullName>
    </submittedName>
</protein>